<dbReference type="AlphaFoldDB" id="A0A0A9GJL3"/>
<organism evidence="2">
    <name type="scientific">Arundo donax</name>
    <name type="common">Giant reed</name>
    <name type="synonym">Donax arundinaceus</name>
    <dbReference type="NCBI Taxonomy" id="35708"/>
    <lineage>
        <taxon>Eukaryota</taxon>
        <taxon>Viridiplantae</taxon>
        <taxon>Streptophyta</taxon>
        <taxon>Embryophyta</taxon>
        <taxon>Tracheophyta</taxon>
        <taxon>Spermatophyta</taxon>
        <taxon>Magnoliopsida</taxon>
        <taxon>Liliopsida</taxon>
        <taxon>Poales</taxon>
        <taxon>Poaceae</taxon>
        <taxon>PACMAD clade</taxon>
        <taxon>Arundinoideae</taxon>
        <taxon>Arundineae</taxon>
        <taxon>Arundo</taxon>
    </lineage>
</organism>
<proteinExistence type="predicted"/>
<evidence type="ECO:0000256" key="1">
    <source>
        <dbReference type="SAM" id="MobiDB-lite"/>
    </source>
</evidence>
<protein>
    <submittedName>
        <fullName evidence="2">Uncharacterized protein</fullName>
    </submittedName>
</protein>
<accession>A0A0A9GJL3</accession>
<dbReference type="EMBL" id="GBRH01175170">
    <property type="protein sequence ID" value="JAE22726.1"/>
    <property type="molecule type" value="Transcribed_RNA"/>
</dbReference>
<sequence>MLAVAPPGAGAAVAGAGARAASLPPLGLAGRPRRPRPSWIGAGV</sequence>
<reference evidence="2" key="1">
    <citation type="submission" date="2014-09" db="EMBL/GenBank/DDBJ databases">
        <authorList>
            <person name="Magalhaes I.L.F."/>
            <person name="Oliveira U."/>
            <person name="Santos F.R."/>
            <person name="Vidigal T.H.D.A."/>
            <person name="Brescovit A.D."/>
            <person name="Santos A.J."/>
        </authorList>
    </citation>
    <scope>NUCLEOTIDE SEQUENCE</scope>
    <source>
        <tissue evidence="2">Shoot tissue taken approximately 20 cm above the soil surface</tissue>
    </source>
</reference>
<reference evidence="2" key="2">
    <citation type="journal article" date="2015" name="Data Brief">
        <title>Shoot transcriptome of the giant reed, Arundo donax.</title>
        <authorList>
            <person name="Barrero R.A."/>
            <person name="Guerrero F.D."/>
            <person name="Moolhuijzen P."/>
            <person name="Goolsby J.A."/>
            <person name="Tidwell J."/>
            <person name="Bellgard S.E."/>
            <person name="Bellgard M.I."/>
        </authorList>
    </citation>
    <scope>NUCLEOTIDE SEQUENCE</scope>
    <source>
        <tissue evidence="2">Shoot tissue taken approximately 20 cm above the soil surface</tissue>
    </source>
</reference>
<evidence type="ECO:0000313" key="2">
    <source>
        <dbReference type="EMBL" id="JAE22726.1"/>
    </source>
</evidence>
<name>A0A0A9GJL3_ARUDO</name>
<feature type="region of interest" description="Disordered" evidence="1">
    <location>
        <begin position="22"/>
        <end position="44"/>
    </location>
</feature>